<name>A0A2T5EJK5_VIBSP</name>
<dbReference type="RefSeq" id="WP_017085198.1">
    <property type="nucleotide sequence ID" value="NZ_CAWNZY010000002.1"/>
</dbReference>
<sequence length="148" mass="17175">MTIESVKAAIAVLTGEEEKKPQKRYCQLCEAEKAVGKYYVDPSESENHGWWRVCTYCAEMVGRVGADVQFYKYIKQPKYNSAPELPESVLVCSHDWVKWSLVSEHDKRRDQIFDWMRCQSCGVYGKRFTLGQENMEDLSLEIDLSCSR</sequence>
<evidence type="ECO:0000313" key="2">
    <source>
        <dbReference type="Proteomes" id="UP000244080"/>
    </source>
</evidence>
<proteinExistence type="predicted"/>
<comment type="caution">
    <text evidence="1">The sequence shown here is derived from an EMBL/GenBank/DDBJ whole genome shotgun (WGS) entry which is preliminary data.</text>
</comment>
<dbReference type="EMBL" id="PIGA01000010">
    <property type="protein sequence ID" value="PTP20431.1"/>
    <property type="molecule type" value="Genomic_DNA"/>
</dbReference>
<accession>A0A2T5EJK5</accession>
<dbReference type="Proteomes" id="UP000244080">
    <property type="component" value="Unassembled WGS sequence"/>
</dbReference>
<protein>
    <submittedName>
        <fullName evidence="1">Uncharacterized protein</fullName>
    </submittedName>
</protein>
<evidence type="ECO:0000313" key="1">
    <source>
        <dbReference type="EMBL" id="PTP20431.1"/>
    </source>
</evidence>
<dbReference type="AlphaFoldDB" id="A0A2T5EJK5"/>
<gene>
    <name evidence="1" type="ORF">CWO36_07855</name>
</gene>
<reference evidence="1 2" key="1">
    <citation type="submission" date="2017-11" db="EMBL/GenBank/DDBJ databases">
        <title>Population delineation of vibrios coincides with oyster pathogenicity.</title>
        <authorList>
            <person name="Bruto M."/>
            <person name="Labreuche Y."/>
            <person name="James A."/>
            <person name="Piel D."/>
            <person name="Chenivesse S."/>
            <person name="Petton B."/>
            <person name="Polz M.F."/>
            <person name="Le Roux F."/>
        </authorList>
    </citation>
    <scope>NUCLEOTIDE SEQUENCE [LARGE SCALE GENOMIC DNA]</scope>
    <source>
        <strain evidence="1 2">1F_55</strain>
    </source>
</reference>
<organism evidence="1 2">
    <name type="scientific">Vibrio splendidus</name>
    <dbReference type="NCBI Taxonomy" id="29497"/>
    <lineage>
        <taxon>Bacteria</taxon>
        <taxon>Pseudomonadati</taxon>
        <taxon>Pseudomonadota</taxon>
        <taxon>Gammaproteobacteria</taxon>
        <taxon>Vibrionales</taxon>
        <taxon>Vibrionaceae</taxon>
        <taxon>Vibrio</taxon>
    </lineage>
</organism>